<dbReference type="OrthoDB" id="9788916at2"/>
<accession>A0A7K0EEL1</accession>
<evidence type="ECO:0000313" key="3">
    <source>
        <dbReference type="Proteomes" id="UP000441754"/>
    </source>
</evidence>
<name>A0A7K0EEL1_9BACT</name>
<reference evidence="2 3" key="1">
    <citation type="journal article" date="2018" name="Antonie Van Leeuwenhoek">
        <title>Larkinella terrae sp. nov., isolated from soil on Jeju Island, South Korea.</title>
        <authorList>
            <person name="Ten L.N."/>
            <person name="Jeon J."/>
            <person name="Park S.J."/>
            <person name="Park S."/>
            <person name="Lee S.Y."/>
            <person name="Kim M.K."/>
            <person name="Jung H.Y."/>
        </authorList>
    </citation>
    <scope>NUCLEOTIDE SEQUENCE [LARGE SCALE GENOMIC DNA]</scope>
    <source>
        <strain evidence="2 3">KCTC 52001</strain>
    </source>
</reference>
<dbReference type="EMBL" id="WJXZ01000001">
    <property type="protein sequence ID" value="MRS60257.1"/>
    <property type="molecule type" value="Genomic_DNA"/>
</dbReference>
<protein>
    <submittedName>
        <fullName evidence="2">GNAT family N-acetyltransferase</fullName>
    </submittedName>
</protein>
<dbReference type="InterPro" id="IPR000182">
    <property type="entry name" value="GNAT_dom"/>
</dbReference>
<sequence>MELSTERLSIVELSFHDLSDIHQLHSLKETDEFNTLGIPDSIQVTESLLNEWINQQKANPRVAYLFRVQLKKTNQFVGLIALTLGKLNFRIAEVWYKTLPDYWCQGYTTEALKELIRYGFSSLELHRIEAGCAVGNKASMKVLEKVGMVREGCKRKILPIRGEWVDAYFYSILETDQTV</sequence>
<organism evidence="2 3">
    <name type="scientific">Larkinella terrae</name>
    <dbReference type="NCBI Taxonomy" id="2025311"/>
    <lineage>
        <taxon>Bacteria</taxon>
        <taxon>Pseudomonadati</taxon>
        <taxon>Bacteroidota</taxon>
        <taxon>Cytophagia</taxon>
        <taxon>Cytophagales</taxon>
        <taxon>Spirosomataceae</taxon>
        <taxon>Larkinella</taxon>
    </lineage>
</organism>
<evidence type="ECO:0000259" key="1">
    <source>
        <dbReference type="PROSITE" id="PS51186"/>
    </source>
</evidence>
<comment type="caution">
    <text evidence="2">The sequence shown here is derived from an EMBL/GenBank/DDBJ whole genome shotgun (WGS) entry which is preliminary data.</text>
</comment>
<proteinExistence type="predicted"/>
<dbReference type="Pfam" id="PF13302">
    <property type="entry name" value="Acetyltransf_3"/>
    <property type="match status" value="1"/>
</dbReference>
<dbReference type="PANTHER" id="PTHR43792">
    <property type="entry name" value="GNAT FAMILY, PUTATIVE (AFU_ORTHOLOGUE AFUA_3G00765)-RELATED-RELATED"/>
    <property type="match status" value="1"/>
</dbReference>
<dbReference type="GO" id="GO:0016747">
    <property type="term" value="F:acyltransferase activity, transferring groups other than amino-acyl groups"/>
    <property type="evidence" value="ECO:0007669"/>
    <property type="project" value="InterPro"/>
</dbReference>
<feature type="domain" description="N-acetyltransferase" evidence="1">
    <location>
        <begin position="8"/>
        <end position="175"/>
    </location>
</feature>
<keyword evidence="2" id="KW-0808">Transferase</keyword>
<dbReference type="Gene3D" id="3.40.630.30">
    <property type="match status" value="1"/>
</dbReference>
<gene>
    <name evidence="2" type="ORF">GJJ30_03055</name>
</gene>
<dbReference type="PROSITE" id="PS51186">
    <property type="entry name" value="GNAT"/>
    <property type="match status" value="1"/>
</dbReference>
<dbReference type="RefSeq" id="WP_154173005.1">
    <property type="nucleotide sequence ID" value="NZ_WJXZ01000001.1"/>
</dbReference>
<dbReference type="Proteomes" id="UP000441754">
    <property type="component" value="Unassembled WGS sequence"/>
</dbReference>
<dbReference type="InterPro" id="IPR016181">
    <property type="entry name" value="Acyl_CoA_acyltransferase"/>
</dbReference>
<dbReference type="InterPro" id="IPR051531">
    <property type="entry name" value="N-acetyltransferase"/>
</dbReference>
<dbReference type="SUPFAM" id="SSF55729">
    <property type="entry name" value="Acyl-CoA N-acyltransferases (Nat)"/>
    <property type="match status" value="1"/>
</dbReference>
<evidence type="ECO:0000313" key="2">
    <source>
        <dbReference type="EMBL" id="MRS60257.1"/>
    </source>
</evidence>
<keyword evidence="3" id="KW-1185">Reference proteome</keyword>
<dbReference type="AlphaFoldDB" id="A0A7K0EEL1"/>